<dbReference type="SUPFAM" id="SSF88659">
    <property type="entry name" value="Sigma3 and sigma4 domains of RNA polymerase sigma factors"/>
    <property type="match status" value="1"/>
</dbReference>
<dbReference type="SUPFAM" id="SSF88946">
    <property type="entry name" value="Sigma2 domain of RNA polymerase sigma factors"/>
    <property type="match status" value="1"/>
</dbReference>
<evidence type="ECO:0000256" key="2">
    <source>
        <dbReference type="ARBA" id="ARBA00023015"/>
    </source>
</evidence>
<evidence type="ECO:0000256" key="3">
    <source>
        <dbReference type="ARBA" id="ARBA00023082"/>
    </source>
</evidence>
<dbReference type="InterPro" id="IPR007627">
    <property type="entry name" value="RNA_pol_sigma70_r2"/>
</dbReference>
<evidence type="ECO:0000259" key="5">
    <source>
        <dbReference type="Pfam" id="PF04542"/>
    </source>
</evidence>
<dbReference type="Proteomes" id="UP000646484">
    <property type="component" value="Unassembled WGS sequence"/>
</dbReference>
<proteinExistence type="inferred from homology"/>
<dbReference type="InterPro" id="IPR014327">
    <property type="entry name" value="RNA_pol_sigma70_bacteroid"/>
</dbReference>
<comment type="caution">
    <text evidence="7">The sequence shown here is derived from an EMBL/GenBank/DDBJ whole genome shotgun (WGS) entry which is preliminary data.</text>
</comment>
<dbReference type="Pfam" id="PF08281">
    <property type="entry name" value="Sigma70_r4_2"/>
    <property type="match status" value="1"/>
</dbReference>
<dbReference type="InterPro" id="IPR013249">
    <property type="entry name" value="RNA_pol_sigma70_r4_t2"/>
</dbReference>
<accession>A0ABR7CZQ4</accession>
<dbReference type="NCBIfam" id="TIGR02937">
    <property type="entry name" value="sigma70-ECF"/>
    <property type="match status" value="1"/>
</dbReference>
<protein>
    <submittedName>
        <fullName evidence="7">RNA polymerase sigma-70 factor</fullName>
    </submittedName>
</protein>
<dbReference type="InterPro" id="IPR039425">
    <property type="entry name" value="RNA_pol_sigma-70-like"/>
</dbReference>
<name>A0ABR7CZQ4_9BACT</name>
<reference evidence="7 8" key="1">
    <citation type="submission" date="2020-08" db="EMBL/GenBank/DDBJ databases">
        <title>Genome public.</title>
        <authorList>
            <person name="Liu C."/>
            <person name="Sun Q."/>
        </authorList>
    </citation>
    <scope>NUCLEOTIDE SEQUENCE [LARGE SCALE GENOMIC DNA]</scope>
    <source>
        <strain evidence="7 8">NSJ-56</strain>
    </source>
</reference>
<dbReference type="Gene3D" id="1.10.10.10">
    <property type="entry name" value="Winged helix-like DNA-binding domain superfamily/Winged helix DNA-binding domain"/>
    <property type="match status" value="1"/>
</dbReference>
<dbReference type="Pfam" id="PF04542">
    <property type="entry name" value="Sigma70_r2"/>
    <property type="match status" value="1"/>
</dbReference>
<dbReference type="InterPro" id="IPR013325">
    <property type="entry name" value="RNA_pol_sigma_r2"/>
</dbReference>
<dbReference type="RefSeq" id="WP_099292924.1">
    <property type="nucleotide sequence ID" value="NZ_JACOOH010000003.1"/>
</dbReference>
<keyword evidence="4" id="KW-0804">Transcription</keyword>
<dbReference type="InterPro" id="IPR014284">
    <property type="entry name" value="RNA_pol_sigma-70_dom"/>
</dbReference>
<feature type="domain" description="RNA polymerase sigma factor 70 region 4 type 2" evidence="6">
    <location>
        <begin position="108"/>
        <end position="158"/>
    </location>
</feature>
<dbReference type="NCBIfam" id="TIGR02985">
    <property type="entry name" value="Sig70_bacteroi1"/>
    <property type="match status" value="1"/>
</dbReference>
<dbReference type="InterPro" id="IPR036388">
    <property type="entry name" value="WH-like_DNA-bd_sf"/>
</dbReference>
<evidence type="ECO:0000256" key="1">
    <source>
        <dbReference type="ARBA" id="ARBA00010641"/>
    </source>
</evidence>
<evidence type="ECO:0000313" key="8">
    <source>
        <dbReference type="Proteomes" id="UP000646484"/>
    </source>
</evidence>
<organism evidence="7 8">
    <name type="scientific">Butyricimonas hominis</name>
    <dbReference type="NCBI Taxonomy" id="2763032"/>
    <lineage>
        <taxon>Bacteria</taxon>
        <taxon>Pseudomonadati</taxon>
        <taxon>Bacteroidota</taxon>
        <taxon>Bacteroidia</taxon>
        <taxon>Bacteroidales</taxon>
        <taxon>Odoribacteraceae</taxon>
        <taxon>Butyricimonas</taxon>
    </lineage>
</organism>
<dbReference type="CDD" id="cd06171">
    <property type="entry name" value="Sigma70_r4"/>
    <property type="match status" value="1"/>
</dbReference>
<comment type="similarity">
    <text evidence="1">Belongs to the sigma-70 factor family. ECF subfamily.</text>
</comment>
<keyword evidence="8" id="KW-1185">Reference proteome</keyword>
<dbReference type="PANTHER" id="PTHR43133:SF46">
    <property type="entry name" value="RNA POLYMERASE SIGMA-70 FACTOR ECF SUBFAMILY"/>
    <property type="match status" value="1"/>
</dbReference>
<evidence type="ECO:0000256" key="4">
    <source>
        <dbReference type="ARBA" id="ARBA00023163"/>
    </source>
</evidence>
<sequence length="178" mass="21178">MIRSVDYKGIFEQLFRENYIRLCYHAYSFLNDEEAAKDAVNDVFEKVWVNFEKIERTQSVLPLLYTLVRNHCVSLLRHKKVRERFNQELRLKDEATDEGYMEYELLIERLRQSVEKLPGQTKVVFRMCFLDGKKYQETADALAISINTVKTHINKALRILREEYSDYSLLLVILSSKK</sequence>
<keyword evidence="2" id="KW-0805">Transcription regulation</keyword>
<evidence type="ECO:0000313" key="7">
    <source>
        <dbReference type="EMBL" id="MBC5621148.1"/>
    </source>
</evidence>
<dbReference type="Gene3D" id="1.10.1740.10">
    <property type="match status" value="1"/>
</dbReference>
<dbReference type="PANTHER" id="PTHR43133">
    <property type="entry name" value="RNA POLYMERASE ECF-TYPE SIGMA FACTO"/>
    <property type="match status" value="1"/>
</dbReference>
<keyword evidence="3" id="KW-0731">Sigma factor</keyword>
<evidence type="ECO:0000259" key="6">
    <source>
        <dbReference type="Pfam" id="PF08281"/>
    </source>
</evidence>
<dbReference type="InterPro" id="IPR013324">
    <property type="entry name" value="RNA_pol_sigma_r3/r4-like"/>
</dbReference>
<feature type="domain" description="RNA polymerase sigma-70 region 2" evidence="5">
    <location>
        <begin position="14"/>
        <end position="80"/>
    </location>
</feature>
<gene>
    <name evidence="7" type="ORF">H8S64_08560</name>
</gene>
<dbReference type="EMBL" id="JACOOH010000003">
    <property type="protein sequence ID" value="MBC5621148.1"/>
    <property type="molecule type" value="Genomic_DNA"/>
</dbReference>